<dbReference type="EMBL" id="GBXM01023343">
    <property type="protein sequence ID" value="JAH85234.1"/>
    <property type="molecule type" value="Transcribed_RNA"/>
</dbReference>
<name>A0A0E9W4F7_ANGAN</name>
<accession>A0A0E9W4F7</accession>
<protein>
    <submittedName>
        <fullName evidence="1">Uncharacterized protein</fullName>
    </submittedName>
</protein>
<organism evidence="1">
    <name type="scientific">Anguilla anguilla</name>
    <name type="common">European freshwater eel</name>
    <name type="synonym">Muraena anguilla</name>
    <dbReference type="NCBI Taxonomy" id="7936"/>
    <lineage>
        <taxon>Eukaryota</taxon>
        <taxon>Metazoa</taxon>
        <taxon>Chordata</taxon>
        <taxon>Craniata</taxon>
        <taxon>Vertebrata</taxon>
        <taxon>Euteleostomi</taxon>
        <taxon>Actinopterygii</taxon>
        <taxon>Neopterygii</taxon>
        <taxon>Teleostei</taxon>
        <taxon>Anguilliformes</taxon>
        <taxon>Anguillidae</taxon>
        <taxon>Anguilla</taxon>
    </lineage>
</organism>
<sequence>MLYCTVNTMTESYAGKRSWATMHNNHKFTKNVLFLKKILSQQVNQECSTLLFTHFYKKNTKGTGVVHYPSTLTNPTW</sequence>
<evidence type="ECO:0000313" key="1">
    <source>
        <dbReference type="EMBL" id="JAH85234.1"/>
    </source>
</evidence>
<proteinExistence type="predicted"/>
<dbReference type="AlphaFoldDB" id="A0A0E9W4F7"/>
<reference evidence="1" key="1">
    <citation type="submission" date="2014-11" db="EMBL/GenBank/DDBJ databases">
        <authorList>
            <person name="Amaro Gonzalez C."/>
        </authorList>
    </citation>
    <scope>NUCLEOTIDE SEQUENCE</scope>
</reference>
<reference evidence="1" key="2">
    <citation type="journal article" date="2015" name="Fish Shellfish Immunol.">
        <title>Early steps in the European eel (Anguilla anguilla)-Vibrio vulnificus interaction in the gills: Role of the RtxA13 toxin.</title>
        <authorList>
            <person name="Callol A."/>
            <person name="Pajuelo D."/>
            <person name="Ebbesson L."/>
            <person name="Teles M."/>
            <person name="MacKenzie S."/>
            <person name="Amaro C."/>
        </authorList>
    </citation>
    <scope>NUCLEOTIDE SEQUENCE</scope>
</reference>